<dbReference type="SUPFAM" id="SSF52218">
    <property type="entry name" value="Flavoproteins"/>
    <property type="match status" value="1"/>
</dbReference>
<evidence type="ECO:0000313" key="3">
    <source>
        <dbReference type="Proteomes" id="UP000580474"/>
    </source>
</evidence>
<dbReference type="InterPro" id="IPR029039">
    <property type="entry name" value="Flavoprotein-like_sf"/>
</dbReference>
<accession>A0A840NFI4</accession>
<dbReference type="EC" id="1.5.1.38" evidence="2"/>
<dbReference type="Gene3D" id="3.40.50.360">
    <property type="match status" value="1"/>
</dbReference>
<dbReference type="Pfam" id="PF03358">
    <property type="entry name" value="FMN_red"/>
    <property type="match status" value="1"/>
</dbReference>
<protein>
    <submittedName>
        <fullName evidence="2">FMN reductase</fullName>
        <ecNumber evidence="2">1.5.1.38</ecNumber>
    </submittedName>
</protein>
<feature type="domain" description="NADPH-dependent FMN reductase-like" evidence="1">
    <location>
        <begin position="4"/>
        <end position="142"/>
    </location>
</feature>
<sequence>MSTVITVSSSPHSLSRLEELNRATGDALRAEGFRVRGLPLDLMPESALLTGRSDAPSLRWARRLLNDADGIVLITPSYEVSGSRLLRAWLDLMPSPARRPVHAVCLGSTQAQSSTADYAVRRLLTDHGAHRVTPTSFLFDKWLTSTAEGWDWDPRATTRLADGLAAFSRELNPALPVAA</sequence>
<dbReference type="AlphaFoldDB" id="A0A840NFI4"/>
<keyword evidence="2" id="KW-0560">Oxidoreductase</keyword>
<dbReference type="Proteomes" id="UP000580474">
    <property type="component" value="Unassembled WGS sequence"/>
</dbReference>
<evidence type="ECO:0000259" key="1">
    <source>
        <dbReference type="Pfam" id="PF03358"/>
    </source>
</evidence>
<keyword evidence="3" id="KW-1185">Reference proteome</keyword>
<reference evidence="2 3" key="1">
    <citation type="submission" date="2020-08" db="EMBL/GenBank/DDBJ databases">
        <title>Sequencing the genomes of 1000 actinobacteria strains.</title>
        <authorList>
            <person name="Klenk H.-P."/>
        </authorList>
    </citation>
    <scope>NUCLEOTIDE SEQUENCE [LARGE SCALE GENOMIC DNA]</scope>
    <source>
        <strain evidence="2 3">DSM 45582</strain>
    </source>
</reference>
<dbReference type="InterPro" id="IPR005025">
    <property type="entry name" value="FMN_Rdtase-like_dom"/>
</dbReference>
<gene>
    <name evidence="2" type="ORF">BJ969_001167</name>
</gene>
<dbReference type="RefSeq" id="WP_184477836.1">
    <property type="nucleotide sequence ID" value="NZ_JACHIV010000001.1"/>
</dbReference>
<dbReference type="GO" id="GO:0052873">
    <property type="term" value="F:FMN reductase (NADPH) activity"/>
    <property type="evidence" value="ECO:0007669"/>
    <property type="project" value="UniProtKB-EC"/>
</dbReference>
<evidence type="ECO:0000313" key="2">
    <source>
        <dbReference type="EMBL" id="MBB5068079.1"/>
    </source>
</evidence>
<dbReference type="EMBL" id="JACHIV010000001">
    <property type="protein sequence ID" value="MBB5068079.1"/>
    <property type="molecule type" value="Genomic_DNA"/>
</dbReference>
<name>A0A840NFI4_9PSEU</name>
<proteinExistence type="predicted"/>
<comment type="caution">
    <text evidence="2">The sequence shown here is derived from an EMBL/GenBank/DDBJ whole genome shotgun (WGS) entry which is preliminary data.</text>
</comment>
<organism evidence="2 3">
    <name type="scientific">Saccharopolyspora gloriosae</name>
    <dbReference type="NCBI Taxonomy" id="455344"/>
    <lineage>
        <taxon>Bacteria</taxon>
        <taxon>Bacillati</taxon>
        <taxon>Actinomycetota</taxon>
        <taxon>Actinomycetes</taxon>
        <taxon>Pseudonocardiales</taxon>
        <taxon>Pseudonocardiaceae</taxon>
        <taxon>Saccharopolyspora</taxon>
    </lineage>
</organism>